<dbReference type="KEGG" id="ccun:CCUN_1268"/>
<protein>
    <submittedName>
        <fullName evidence="1">Uncharacterized protein</fullName>
    </submittedName>
</protein>
<dbReference type="AlphaFoldDB" id="A0A1W6BXU1"/>
<organism evidence="1 2">
    <name type="scientific">Campylobacter cuniculorum DSM 23162 = LMG 24588</name>
    <dbReference type="NCBI Taxonomy" id="1121267"/>
    <lineage>
        <taxon>Bacteria</taxon>
        <taxon>Pseudomonadati</taxon>
        <taxon>Campylobacterota</taxon>
        <taxon>Epsilonproteobacteria</taxon>
        <taxon>Campylobacterales</taxon>
        <taxon>Campylobacteraceae</taxon>
        <taxon>Campylobacter</taxon>
    </lineage>
</organism>
<dbReference type="EMBL" id="CP020867">
    <property type="protein sequence ID" value="ARJ56860.1"/>
    <property type="molecule type" value="Genomic_DNA"/>
</dbReference>
<sequence length="65" mass="8121">MKKYNIREIISEGYAKREFSLKEKQSYCYRIGELFIKSCKTFYKGGFFKFFFELKKLRKEFKEKY</sequence>
<proteinExistence type="predicted"/>
<evidence type="ECO:0000313" key="1">
    <source>
        <dbReference type="EMBL" id="ARJ56860.1"/>
    </source>
</evidence>
<gene>
    <name evidence="1" type="ORF">CCUN_1268</name>
</gene>
<evidence type="ECO:0000313" key="2">
    <source>
        <dbReference type="Proteomes" id="UP000192902"/>
    </source>
</evidence>
<reference evidence="1 2" key="1">
    <citation type="submission" date="2017-04" db="EMBL/GenBank/DDBJ databases">
        <title>Complete genome sequence of the Campylobacter cuniculorum type strain LMG24588.</title>
        <authorList>
            <person name="Miller W.G."/>
            <person name="Yee E."/>
            <person name="Revez J."/>
            <person name="Bono J.L."/>
            <person name="Rossi M."/>
        </authorList>
    </citation>
    <scope>NUCLEOTIDE SEQUENCE [LARGE SCALE GENOMIC DNA]</scope>
    <source>
        <strain evidence="1 2">LMG 24588</strain>
    </source>
</reference>
<name>A0A1W6BXU1_9BACT</name>
<accession>A0A1W6BXU1</accession>
<dbReference type="Proteomes" id="UP000192902">
    <property type="component" value="Chromosome"/>
</dbReference>